<protein>
    <submittedName>
        <fullName evidence="1">Uncharacterized protein</fullName>
    </submittedName>
</protein>
<dbReference type="Proteomes" id="UP001162992">
    <property type="component" value="Chromosome 7"/>
</dbReference>
<name>A0ACC2D3V8_DIPCM</name>
<evidence type="ECO:0000313" key="1">
    <source>
        <dbReference type="EMBL" id="KAJ7548828.1"/>
    </source>
</evidence>
<proteinExistence type="predicted"/>
<organism evidence="1 2">
    <name type="scientific">Diphasiastrum complanatum</name>
    <name type="common">Issler's clubmoss</name>
    <name type="synonym">Lycopodium complanatum</name>
    <dbReference type="NCBI Taxonomy" id="34168"/>
    <lineage>
        <taxon>Eukaryota</taxon>
        <taxon>Viridiplantae</taxon>
        <taxon>Streptophyta</taxon>
        <taxon>Embryophyta</taxon>
        <taxon>Tracheophyta</taxon>
        <taxon>Lycopodiopsida</taxon>
        <taxon>Lycopodiales</taxon>
        <taxon>Lycopodiaceae</taxon>
        <taxon>Lycopodioideae</taxon>
        <taxon>Diphasiastrum</taxon>
    </lineage>
</organism>
<evidence type="ECO:0000313" key="2">
    <source>
        <dbReference type="Proteomes" id="UP001162992"/>
    </source>
</evidence>
<reference evidence="2" key="1">
    <citation type="journal article" date="2024" name="Proc. Natl. Acad. Sci. U.S.A.">
        <title>Extraordinary preservation of gene collinearity over three hundred million years revealed in homosporous lycophytes.</title>
        <authorList>
            <person name="Li C."/>
            <person name="Wickell D."/>
            <person name="Kuo L.Y."/>
            <person name="Chen X."/>
            <person name="Nie B."/>
            <person name="Liao X."/>
            <person name="Peng D."/>
            <person name="Ji J."/>
            <person name="Jenkins J."/>
            <person name="Williams M."/>
            <person name="Shu S."/>
            <person name="Plott C."/>
            <person name="Barry K."/>
            <person name="Rajasekar S."/>
            <person name="Grimwood J."/>
            <person name="Han X."/>
            <person name="Sun S."/>
            <person name="Hou Z."/>
            <person name="He W."/>
            <person name="Dai G."/>
            <person name="Sun C."/>
            <person name="Schmutz J."/>
            <person name="Leebens-Mack J.H."/>
            <person name="Li F.W."/>
            <person name="Wang L."/>
        </authorList>
    </citation>
    <scope>NUCLEOTIDE SEQUENCE [LARGE SCALE GENOMIC DNA]</scope>
    <source>
        <strain evidence="2">cv. PW_Plant_1</strain>
    </source>
</reference>
<comment type="caution">
    <text evidence="1">The sequence shown here is derived from an EMBL/GenBank/DDBJ whole genome shotgun (WGS) entry which is preliminary data.</text>
</comment>
<gene>
    <name evidence="1" type="ORF">O6H91_07G028800</name>
</gene>
<sequence length="250" mass="27484">MNNNSMEPVCCHAAAAASPCDAAVAPAGADAGAGDGDDSSGAAQELLQELDVKTRLRTALEMYEQTLEDLKNHGLLEQLQQLEGKEAAEFFDRLKERIESKSFLEKLCGHLDVSEREDIGKKSSSTGKDHSSWLLIDEDDTFKSEDDEGYVVVTQDDIVDGIACFMAKYMSVVPKAKELSPQELQKAVSKALGTLHNKGKFKKLWNYGKVLYTAASWSATAVGFYNNPPVSRDALMYMWTTICILIQSMK</sequence>
<accession>A0ACC2D3V8</accession>
<dbReference type="EMBL" id="CM055098">
    <property type="protein sequence ID" value="KAJ7548828.1"/>
    <property type="molecule type" value="Genomic_DNA"/>
</dbReference>
<keyword evidence="2" id="KW-1185">Reference proteome</keyword>